<dbReference type="AlphaFoldDB" id="A0A0G4HZ43"/>
<evidence type="ECO:0000256" key="2">
    <source>
        <dbReference type="ARBA" id="ARBA00022771"/>
    </source>
</evidence>
<dbReference type="PROSITE" id="PS50865">
    <property type="entry name" value="ZF_MYND_2"/>
    <property type="match status" value="1"/>
</dbReference>
<feature type="region of interest" description="Disordered" evidence="5">
    <location>
        <begin position="462"/>
        <end position="491"/>
    </location>
</feature>
<dbReference type="SUPFAM" id="SSF144232">
    <property type="entry name" value="HIT/MYND zinc finger-like"/>
    <property type="match status" value="1"/>
</dbReference>
<evidence type="ECO:0000256" key="4">
    <source>
        <dbReference type="PROSITE-ProRule" id="PRU00134"/>
    </source>
</evidence>
<feature type="domain" description="MYND-type" evidence="6">
    <location>
        <begin position="406"/>
        <end position="448"/>
    </location>
</feature>
<accession>A0A0G4HZ43</accession>
<reference evidence="7" key="1">
    <citation type="submission" date="2014-11" db="EMBL/GenBank/DDBJ databases">
        <authorList>
            <person name="Otto D Thomas"/>
            <person name="Naeem Raeece"/>
        </authorList>
    </citation>
    <scope>NUCLEOTIDE SEQUENCE</scope>
</reference>
<gene>
    <name evidence="7" type="ORF">Cvel_9637</name>
</gene>
<evidence type="ECO:0000259" key="6">
    <source>
        <dbReference type="PROSITE" id="PS50865"/>
    </source>
</evidence>
<dbReference type="Gene3D" id="6.10.140.2220">
    <property type="match status" value="1"/>
</dbReference>
<sequence length="491" mass="54601">MEGKAGTSEVCLAQLEVLEGSPPQHEAEVSTQVQKELIPEGVLEGEPFAPMREVVVQVLVSRVLLLEKVDGAQSNGTLLKREVLIPFHKACDGLLSVPSNRALTAINMLTAFVKGNPGLILMIWKNGSFRKALKRMIQNLRVTGEMCPMVLLPLFHLLQQFVIQAIPEKVVEALNQERTDEGEGEETRPIDVSHLLRTSLWFVKLAPKVLDKPDWSGKKILYSWGGEARLLRNVCPRKEFAKAAQRAFADSEANGEALELFKMATSGWERETDENTSHDSNTRRFRRSLAIQCTVSNPSVAKYLDKNTVKILTEMRKVMGKAAQDESVMGYEELALFTAWLEAATLRSQSNLEECMYYGKLVHLGDFKKKGLRVQDLLFDLGTMEAMGDRLHPSKQQCKSICPPPCVACGARVSTFMYCGVCKLVVYCGKECQRADWKRKPGGHRQRCALLKENMTEVLLKEGKGAGEGEGRGEEAGFREPEVCKDGIGDG</sequence>
<keyword evidence="2 4" id="KW-0863">Zinc-finger</keyword>
<name>A0A0G4HZ43_9ALVE</name>
<keyword evidence="3" id="KW-0862">Zinc</keyword>
<evidence type="ECO:0000256" key="5">
    <source>
        <dbReference type="SAM" id="MobiDB-lite"/>
    </source>
</evidence>
<dbReference type="GO" id="GO:0008270">
    <property type="term" value="F:zinc ion binding"/>
    <property type="evidence" value="ECO:0007669"/>
    <property type="project" value="UniProtKB-KW"/>
</dbReference>
<evidence type="ECO:0000256" key="3">
    <source>
        <dbReference type="ARBA" id="ARBA00022833"/>
    </source>
</evidence>
<dbReference type="InterPro" id="IPR002893">
    <property type="entry name" value="Znf_MYND"/>
</dbReference>
<proteinExistence type="predicted"/>
<dbReference type="PhylomeDB" id="A0A0G4HZ43"/>
<evidence type="ECO:0000256" key="1">
    <source>
        <dbReference type="ARBA" id="ARBA00022723"/>
    </source>
</evidence>
<dbReference type="Pfam" id="PF01753">
    <property type="entry name" value="zf-MYND"/>
    <property type="match status" value="1"/>
</dbReference>
<organism evidence="7">
    <name type="scientific">Chromera velia CCMP2878</name>
    <dbReference type="NCBI Taxonomy" id="1169474"/>
    <lineage>
        <taxon>Eukaryota</taxon>
        <taxon>Sar</taxon>
        <taxon>Alveolata</taxon>
        <taxon>Colpodellida</taxon>
        <taxon>Chromeraceae</taxon>
        <taxon>Chromera</taxon>
    </lineage>
</organism>
<keyword evidence="1" id="KW-0479">Metal-binding</keyword>
<protein>
    <recommendedName>
        <fullName evidence="6">MYND-type domain-containing protein</fullName>
    </recommendedName>
</protein>
<dbReference type="EMBL" id="CDMZ01004464">
    <property type="protein sequence ID" value="CEM49839.1"/>
    <property type="molecule type" value="Genomic_DNA"/>
</dbReference>
<evidence type="ECO:0000313" key="7">
    <source>
        <dbReference type="EMBL" id="CEM49839.1"/>
    </source>
</evidence>
<dbReference type="VEuPathDB" id="CryptoDB:Cvel_9637"/>